<dbReference type="InterPro" id="IPR007863">
    <property type="entry name" value="Peptidase_M16_C"/>
</dbReference>
<dbReference type="RefSeq" id="WP_106989454.1">
    <property type="nucleotide sequence ID" value="NZ_KZ679084.1"/>
</dbReference>
<keyword evidence="5" id="KW-1185">Reference proteome</keyword>
<dbReference type="InterPro" id="IPR011765">
    <property type="entry name" value="Pept_M16_N"/>
</dbReference>
<dbReference type="Pfam" id="PF00675">
    <property type="entry name" value="Peptidase_M16"/>
    <property type="match status" value="1"/>
</dbReference>
<evidence type="ECO:0000259" key="2">
    <source>
        <dbReference type="Pfam" id="PF00675"/>
    </source>
</evidence>
<feature type="chain" id="PRO_5015108620" evidence="1">
    <location>
        <begin position="23"/>
        <end position="470"/>
    </location>
</feature>
<feature type="domain" description="Peptidase M16 C-terminal" evidence="3">
    <location>
        <begin position="210"/>
        <end position="385"/>
    </location>
</feature>
<name>A0A2P6MCI6_9GAMM</name>
<dbReference type="AlphaFoldDB" id="A0A2P6MCI6"/>
<reference evidence="4 5" key="1">
    <citation type="submission" date="2018-03" db="EMBL/GenBank/DDBJ databases">
        <title>Arenimonas caeni sp. nov., isolated from activated sludge.</title>
        <authorList>
            <person name="Liu H."/>
        </authorList>
    </citation>
    <scope>NUCLEOTIDE SEQUENCE [LARGE SCALE GENOMIC DNA]</scope>
    <source>
        <strain evidence="5">z29</strain>
    </source>
</reference>
<dbReference type="PANTHER" id="PTHR11851:SF224">
    <property type="entry name" value="PROCESSING PROTEASE"/>
    <property type="match status" value="1"/>
</dbReference>
<sequence length="470" mass="49862">MNLRLNLAALCVAAALAPAAFASAPVAMPADLPPFAPDRPLPVPEVARHTLDNGLQVWIVPRDGVPRVDYVLVFRNAGLAADAPETPAFASMLAGLLTEGTAARDSREIAEQAQGLGGGIGGYAATDGLAINANSLPSKAAEMAALLAEVARTPNFPQAEIDLAKANALQGLKASEAQPGFRAERAMLAALYGDHPYARTQATEAGIAAVDRDTLVAEHARRLRPDNALLVIAGRIGEDEALALVKQHFGDWRAEGEPPAPTAMARNGAAPTRVLLKREGSVQSTVRIGRPAIRATHPDSLPLELASTVLGGSFSSRLMQNLREDKGYTYGARLGQRRLASGGALVSSADVRNEVTGAAVSEFFAEFNRLANEPVPAAELEMNKRYVAGSYLISNQLQRSVAGSLAGNWLLGLPPEYIAEYVPRIREVTAEQVQAMGRKYFQPAQQSIVVVGDEAVLDQLKPYGEFRLAD</sequence>
<evidence type="ECO:0000313" key="5">
    <source>
        <dbReference type="Proteomes" id="UP000241736"/>
    </source>
</evidence>
<dbReference type="EMBL" id="PVLF01000001">
    <property type="protein sequence ID" value="PRH83714.1"/>
    <property type="molecule type" value="Genomic_DNA"/>
</dbReference>
<proteinExistence type="predicted"/>
<dbReference type="Gene3D" id="3.30.830.10">
    <property type="entry name" value="Metalloenzyme, LuxS/M16 peptidase-like"/>
    <property type="match status" value="2"/>
</dbReference>
<gene>
    <name evidence="4" type="ORF">C6N40_00795</name>
</gene>
<organism evidence="4 5">
    <name type="scientific">Arenimonas caeni</name>
    <dbReference type="NCBI Taxonomy" id="2058085"/>
    <lineage>
        <taxon>Bacteria</taxon>
        <taxon>Pseudomonadati</taxon>
        <taxon>Pseudomonadota</taxon>
        <taxon>Gammaproteobacteria</taxon>
        <taxon>Lysobacterales</taxon>
        <taxon>Lysobacteraceae</taxon>
        <taxon>Arenimonas</taxon>
    </lineage>
</organism>
<dbReference type="OrthoDB" id="9811314at2"/>
<dbReference type="InterPro" id="IPR050361">
    <property type="entry name" value="MPP/UQCRC_Complex"/>
</dbReference>
<accession>A0A2P6MCI6</accession>
<dbReference type="GO" id="GO:0046872">
    <property type="term" value="F:metal ion binding"/>
    <property type="evidence" value="ECO:0007669"/>
    <property type="project" value="InterPro"/>
</dbReference>
<keyword evidence="1" id="KW-0732">Signal</keyword>
<dbReference type="SUPFAM" id="SSF63411">
    <property type="entry name" value="LuxS/MPP-like metallohydrolase"/>
    <property type="match status" value="2"/>
</dbReference>
<feature type="domain" description="Peptidase M16 N-terminal" evidence="2">
    <location>
        <begin position="74"/>
        <end position="200"/>
    </location>
</feature>
<dbReference type="InterPro" id="IPR011249">
    <property type="entry name" value="Metalloenz_LuxS/M16"/>
</dbReference>
<protein>
    <submittedName>
        <fullName evidence="4">Insulinase family protein</fullName>
    </submittedName>
</protein>
<evidence type="ECO:0000259" key="3">
    <source>
        <dbReference type="Pfam" id="PF05193"/>
    </source>
</evidence>
<feature type="signal peptide" evidence="1">
    <location>
        <begin position="1"/>
        <end position="22"/>
    </location>
</feature>
<comment type="caution">
    <text evidence="4">The sequence shown here is derived from an EMBL/GenBank/DDBJ whole genome shotgun (WGS) entry which is preliminary data.</text>
</comment>
<evidence type="ECO:0000313" key="4">
    <source>
        <dbReference type="EMBL" id="PRH83714.1"/>
    </source>
</evidence>
<evidence type="ECO:0000256" key="1">
    <source>
        <dbReference type="SAM" id="SignalP"/>
    </source>
</evidence>
<dbReference type="Pfam" id="PF05193">
    <property type="entry name" value="Peptidase_M16_C"/>
    <property type="match status" value="1"/>
</dbReference>
<dbReference type="PANTHER" id="PTHR11851">
    <property type="entry name" value="METALLOPROTEASE"/>
    <property type="match status" value="1"/>
</dbReference>
<dbReference type="Proteomes" id="UP000241736">
    <property type="component" value="Unassembled WGS sequence"/>
</dbReference>